<protein>
    <submittedName>
        <fullName evidence="2">Uncharacterized protein</fullName>
    </submittedName>
</protein>
<evidence type="ECO:0000313" key="2">
    <source>
        <dbReference type="EMBL" id="JAH39426.1"/>
    </source>
</evidence>
<name>A0A0E9SDR6_ANGAN</name>
<dbReference type="AlphaFoldDB" id="A0A0E9SDR6"/>
<sequence>MTATDWWTDRLLKVSHIAHLLFNITLIQSLYYFYRLWGKTTFPQRHFKPASSNKANLFSLTFKIHSHVCMESPAVTGHHGSFILL</sequence>
<organism evidence="2">
    <name type="scientific">Anguilla anguilla</name>
    <name type="common">European freshwater eel</name>
    <name type="synonym">Muraena anguilla</name>
    <dbReference type="NCBI Taxonomy" id="7936"/>
    <lineage>
        <taxon>Eukaryota</taxon>
        <taxon>Metazoa</taxon>
        <taxon>Chordata</taxon>
        <taxon>Craniata</taxon>
        <taxon>Vertebrata</taxon>
        <taxon>Euteleostomi</taxon>
        <taxon>Actinopterygii</taxon>
        <taxon>Neopterygii</taxon>
        <taxon>Teleostei</taxon>
        <taxon>Anguilliformes</taxon>
        <taxon>Anguillidae</taxon>
        <taxon>Anguilla</taxon>
    </lineage>
</organism>
<keyword evidence="1" id="KW-1133">Transmembrane helix</keyword>
<keyword evidence="1" id="KW-0472">Membrane</keyword>
<accession>A0A0E9SDR6</accession>
<feature type="transmembrane region" description="Helical" evidence="1">
    <location>
        <begin position="16"/>
        <end position="34"/>
    </location>
</feature>
<proteinExistence type="predicted"/>
<keyword evidence="1" id="KW-0812">Transmembrane</keyword>
<dbReference type="EMBL" id="GBXM01069151">
    <property type="protein sequence ID" value="JAH39426.1"/>
    <property type="molecule type" value="Transcribed_RNA"/>
</dbReference>
<reference evidence="2" key="2">
    <citation type="journal article" date="2015" name="Fish Shellfish Immunol.">
        <title>Early steps in the European eel (Anguilla anguilla)-Vibrio vulnificus interaction in the gills: Role of the RtxA13 toxin.</title>
        <authorList>
            <person name="Callol A."/>
            <person name="Pajuelo D."/>
            <person name="Ebbesson L."/>
            <person name="Teles M."/>
            <person name="MacKenzie S."/>
            <person name="Amaro C."/>
        </authorList>
    </citation>
    <scope>NUCLEOTIDE SEQUENCE</scope>
</reference>
<evidence type="ECO:0000256" key="1">
    <source>
        <dbReference type="SAM" id="Phobius"/>
    </source>
</evidence>
<reference evidence="2" key="1">
    <citation type="submission" date="2014-11" db="EMBL/GenBank/DDBJ databases">
        <authorList>
            <person name="Amaro Gonzalez C."/>
        </authorList>
    </citation>
    <scope>NUCLEOTIDE SEQUENCE</scope>
</reference>